<protein>
    <submittedName>
        <fullName evidence="1">Uncharacterized protein</fullName>
    </submittedName>
</protein>
<gene>
    <name evidence="1" type="ORF">DR116_0018350</name>
</gene>
<dbReference type="AlphaFoldDB" id="A0A9X8IYD5"/>
<evidence type="ECO:0000313" key="2">
    <source>
        <dbReference type="Proteomes" id="UP000253597"/>
    </source>
</evidence>
<proteinExistence type="predicted"/>
<comment type="caution">
    <text evidence="1">The sequence shown here is derived from an EMBL/GenBank/DDBJ whole genome shotgun (WGS) entry which is preliminary data.</text>
</comment>
<dbReference type="Proteomes" id="UP000253597">
    <property type="component" value="Unassembled WGS sequence"/>
</dbReference>
<name>A0A9X8IYD5_BACCE</name>
<dbReference type="RefSeq" id="WP_113304936.1">
    <property type="nucleotide sequence ID" value="NZ_QNGD03000009.1"/>
</dbReference>
<accession>A0A9X8IYD5</accession>
<organism evidence="1 2">
    <name type="scientific">Bacillus cereus</name>
    <dbReference type="NCBI Taxonomy" id="1396"/>
    <lineage>
        <taxon>Bacteria</taxon>
        <taxon>Bacillati</taxon>
        <taxon>Bacillota</taxon>
        <taxon>Bacilli</taxon>
        <taxon>Bacillales</taxon>
        <taxon>Bacillaceae</taxon>
        <taxon>Bacillus</taxon>
        <taxon>Bacillus cereus group</taxon>
    </lineage>
</organism>
<evidence type="ECO:0000313" key="1">
    <source>
        <dbReference type="EMBL" id="RWQ72536.1"/>
    </source>
</evidence>
<reference evidence="1 2" key="1">
    <citation type="submission" date="2019-01" db="EMBL/GenBank/DDBJ databases">
        <title>Draft genome sequence of heavy metal resistant Bacillus cereus NWUAB01.</title>
        <authorList>
            <person name="Babalola O."/>
            <person name="Aremu B.R."/>
            <person name="Ayangbenro A.S."/>
        </authorList>
    </citation>
    <scope>NUCLEOTIDE SEQUENCE [LARGE SCALE GENOMIC DNA]</scope>
    <source>
        <strain evidence="1 2">NWUAB01</strain>
    </source>
</reference>
<dbReference type="EMBL" id="QNGD03000009">
    <property type="protein sequence ID" value="RWQ72536.1"/>
    <property type="molecule type" value="Genomic_DNA"/>
</dbReference>
<sequence length="76" mass="9189">MIVTNLEERQPRFIAFCKAHDLSEGDDWQTWDYMAWVSKKANEFRRLHGLKNWDSLGKLINGQDRFTEFLIEKERE</sequence>